<reference evidence="13" key="1">
    <citation type="submission" date="2020-10" db="EMBL/GenBank/DDBJ databases">
        <title>Unveiling of a novel bifunctional photoreceptor, Dualchrome1, isolated from a cosmopolitan green alga.</title>
        <authorList>
            <person name="Suzuki S."/>
            <person name="Kawachi M."/>
        </authorList>
    </citation>
    <scope>NUCLEOTIDE SEQUENCE</scope>
    <source>
        <strain evidence="13">NIES 2893</strain>
    </source>
</reference>
<evidence type="ECO:0000256" key="1">
    <source>
        <dbReference type="ARBA" id="ARBA00004323"/>
    </source>
</evidence>
<organism evidence="13 14">
    <name type="scientific">Pycnococcus provasolii</name>
    <dbReference type="NCBI Taxonomy" id="41880"/>
    <lineage>
        <taxon>Eukaryota</taxon>
        <taxon>Viridiplantae</taxon>
        <taxon>Chlorophyta</taxon>
        <taxon>Pseudoscourfieldiophyceae</taxon>
        <taxon>Pseudoscourfieldiales</taxon>
        <taxon>Pycnococcaceae</taxon>
        <taxon>Pycnococcus</taxon>
    </lineage>
</organism>
<dbReference type="Gene3D" id="3.90.1480.20">
    <property type="entry name" value="Glycosyl transferase family 29"/>
    <property type="match status" value="1"/>
</dbReference>
<comment type="caution">
    <text evidence="13">The sequence shown here is derived from an EMBL/GenBank/DDBJ whole genome shotgun (WGS) entry which is preliminary data.</text>
</comment>
<keyword evidence="4" id="KW-0808">Transferase</keyword>
<feature type="compositionally biased region" description="Acidic residues" evidence="11">
    <location>
        <begin position="732"/>
        <end position="756"/>
    </location>
</feature>
<accession>A0A830HFK3</accession>
<dbReference type="InterPro" id="IPR001675">
    <property type="entry name" value="Glyco_trans_29"/>
</dbReference>
<dbReference type="AlphaFoldDB" id="A0A830HFK3"/>
<evidence type="ECO:0000256" key="6">
    <source>
        <dbReference type="ARBA" id="ARBA00022968"/>
    </source>
</evidence>
<evidence type="ECO:0000256" key="9">
    <source>
        <dbReference type="ARBA" id="ARBA00023136"/>
    </source>
</evidence>
<feature type="region of interest" description="Disordered" evidence="11">
    <location>
        <begin position="35"/>
        <end position="62"/>
    </location>
</feature>
<name>A0A830HFK3_9CHLO</name>
<dbReference type="GO" id="GO:0006491">
    <property type="term" value="P:N-glycan processing"/>
    <property type="evidence" value="ECO:0007669"/>
    <property type="project" value="TreeGrafter"/>
</dbReference>
<keyword evidence="10" id="KW-0325">Glycoprotein</keyword>
<feature type="compositionally biased region" description="Polar residues" evidence="11">
    <location>
        <begin position="680"/>
        <end position="690"/>
    </location>
</feature>
<evidence type="ECO:0000256" key="7">
    <source>
        <dbReference type="ARBA" id="ARBA00022989"/>
    </source>
</evidence>
<dbReference type="Proteomes" id="UP000660262">
    <property type="component" value="Unassembled WGS sequence"/>
</dbReference>
<feature type="transmembrane region" description="Helical" evidence="12">
    <location>
        <begin position="79"/>
        <end position="104"/>
    </location>
</feature>
<dbReference type="Pfam" id="PF00777">
    <property type="entry name" value="Glyco_transf_29"/>
    <property type="match status" value="1"/>
</dbReference>
<keyword evidence="6" id="KW-0735">Signal-anchor</keyword>
<keyword evidence="7 12" id="KW-1133">Transmembrane helix</keyword>
<comment type="similarity">
    <text evidence="2">Belongs to the glycosyltransferase 29 family.</text>
</comment>
<protein>
    <submittedName>
        <fullName evidence="13">Uncharacterized protein</fullName>
    </submittedName>
</protein>
<dbReference type="PANTHER" id="PTHR11987">
    <property type="entry name" value="ALPHA-2,8-SIALYLTRANSFERASE"/>
    <property type="match status" value="1"/>
</dbReference>
<keyword evidence="5 12" id="KW-0812">Transmembrane</keyword>
<feature type="compositionally biased region" description="Low complexity" evidence="11">
    <location>
        <begin position="710"/>
        <end position="720"/>
    </location>
</feature>
<dbReference type="InterPro" id="IPR038578">
    <property type="entry name" value="GT29-like_sf"/>
</dbReference>
<feature type="compositionally biased region" description="Acidic residues" evidence="11">
    <location>
        <begin position="698"/>
        <end position="709"/>
    </location>
</feature>
<evidence type="ECO:0000256" key="8">
    <source>
        <dbReference type="ARBA" id="ARBA00023034"/>
    </source>
</evidence>
<evidence type="ECO:0000256" key="12">
    <source>
        <dbReference type="SAM" id="Phobius"/>
    </source>
</evidence>
<keyword evidence="3" id="KW-0328">Glycosyltransferase</keyword>
<evidence type="ECO:0000313" key="14">
    <source>
        <dbReference type="Proteomes" id="UP000660262"/>
    </source>
</evidence>
<evidence type="ECO:0000256" key="10">
    <source>
        <dbReference type="ARBA" id="ARBA00023180"/>
    </source>
</evidence>
<keyword evidence="14" id="KW-1185">Reference proteome</keyword>
<comment type="subcellular location">
    <subcellularLocation>
        <location evidence="1">Golgi apparatus membrane</location>
        <topology evidence="1">Single-pass type II membrane protein</topology>
    </subcellularLocation>
</comment>
<feature type="region of interest" description="Disordered" evidence="11">
    <location>
        <begin position="210"/>
        <end position="238"/>
    </location>
</feature>
<evidence type="ECO:0000256" key="4">
    <source>
        <dbReference type="ARBA" id="ARBA00022679"/>
    </source>
</evidence>
<dbReference type="EMBL" id="BNJQ01000009">
    <property type="protein sequence ID" value="GHP05273.1"/>
    <property type="molecule type" value="Genomic_DNA"/>
</dbReference>
<evidence type="ECO:0000256" key="5">
    <source>
        <dbReference type="ARBA" id="ARBA00022692"/>
    </source>
</evidence>
<evidence type="ECO:0000256" key="3">
    <source>
        <dbReference type="ARBA" id="ARBA00022676"/>
    </source>
</evidence>
<keyword evidence="9 12" id="KW-0472">Membrane</keyword>
<dbReference type="GO" id="GO:0000139">
    <property type="term" value="C:Golgi membrane"/>
    <property type="evidence" value="ECO:0007669"/>
    <property type="project" value="UniProtKB-SubCell"/>
</dbReference>
<dbReference type="PANTHER" id="PTHR11987:SF53">
    <property type="entry name" value="ALPHA-2,8-SIALYLTRANSFERASE 8F-LIKE"/>
    <property type="match status" value="1"/>
</dbReference>
<keyword evidence="8" id="KW-0333">Golgi apparatus</keyword>
<dbReference type="GO" id="GO:0009311">
    <property type="term" value="P:oligosaccharide metabolic process"/>
    <property type="evidence" value="ECO:0007669"/>
    <property type="project" value="TreeGrafter"/>
</dbReference>
<sequence length="756" mass="82376">MTGTAPAVGASTPKATSLAVDIDLAHGDDIQNQNTNLAGISDASGEDVSRHNHATRERKGEDNDSSDVWRLLLSDAERLAVYLSPITHAIGLLFIGVAAPIYTLGERIASALWRWFLTTPVAKHLSRRDLDPTFPAFVALIFVIAVCRTSFTVTPTFGTPARTRPTSVSIDETWDASLAWQAPAAPPVLKPGSIVLRTFHDIYQEDRMMNEEKKKARKRRKEEKVAAGKASTRNVTEDAARAAHIAAKAARHKARRALREMPWWRRMLCNIVRLGCPISANEAAAHERNIAVSKYMANQPPSPSEITLKDIGTKDIKRMRTPLGGGMLDKATSVFMNQAYLAQRLNRTTARASSRNSGAENAARLASSGCVPLTDIRHRFDTCAVVGNSGVLLKTMQSGILKREKPVGDFIDAHEAVFRFNEAPTRGYEVHVGQRTTFTLLSRPTSVMRQRSRLALAGVADANSTYVLLSRDTTRKLDVGVCRQLRRTNFERELLIPSPELVAASDELYRHVQNTIVPHSDISVGGNNKLILPSNCRTADCRARMRTLLEPTFGSIGVYLSLTMCRKVNLFGFGLAGDASSTSKYYHIANGENDIPSYLLSKQDRSSDTTSLKIQGRFLKAISFAQKVGLCSPVIPRSEGSTALGINCGYVRSKFTAEKALESDARVWCEWQDGQPLSVPATTSASSTDGEVNMGEMDGMDNDDSDALADAEAQANGGSADAEDADGGQQEEGAEEEAEEEEEEAEEEEAEGSDSS</sequence>
<evidence type="ECO:0000256" key="2">
    <source>
        <dbReference type="ARBA" id="ARBA00006003"/>
    </source>
</evidence>
<feature type="compositionally biased region" description="Basic and acidic residues" evidence="11">
    <location>
        <begin position="47"/>
        <end position="62"/>
    </location>
</feature>
<evidence type="ECO:0000256" key="11">
    <source>
        <dbReference type="SAM" id="MobiDB-lite"/>
    </source>
</evidence>
<proteinExistence type="inferred from homology"/>
<dbReference type="InterPro" id="IPR050943">
    <property type="entry name" value="Glycosyltr_29_Sialyltrsf"/>
</dbReference>
<gene>
    <name evidence="13" type="ORF">PPROV_000402500</name>
</gene>
<dbReference type="GO" id="GO:0003828">
    <property type="term" value="F:alpha-N-acetylneuraminate alpha-2,8-sialyltransferase activity"/>
    <property type="evidence" value="ECO:0007669"/>
    <property type="project" value="TreeGrafter"/>
</dbReference>
<dbReference type="OrthoDB" id="10264956at2759"/>
<feature type="region of interest" description="Disordered" evidence="11">
    <location>
        <begin position="676"/>
        <end position="756"/>
    </location>
</feature>
<evidence type="ECO:0000313" key="13">
    <source>
        <dbReference type="EMBL" id="GHP05273.1"/>
    </source>
</evidence>